<feature type="transmembrane region" description="Helical" evidence="6">
    <location>
        <begin position="43"/>
        <end position="62"/>
    </location>
</feature>
<dbReference type="InterPro" id="IPR024320">
    <property type="entry name" value="LPG_synthase_C"/>
</dbReference>
<dbReference type="PANTHER" id="PTHR34697">
    <property type="entry name" value="PHOSPHATIDYLGLYCEROL LYSYLTRANSFERASE"/>
    <property type="match status" value="1"/>
</dbReference>
<feature type="transmembrane region" description="Helical" evidence="6">
    <location>
        <begin position="215"/>
        <end position="239"/>
    </location>
</feature>
<keyword evidence="2" id="KW-1003">Cell membrane</keyword>
<dbReference type="RefSeq" id="WP_023850559.1">
    <property type="nucleotide sequence ID" value="NZ_CP047166.1"/>
</dbReference>
<keyword evidence="3 6" id="KW-0812">Transmembrane</keyword>
<feature type="transmembrane region" description="Helical" evidence="6">
    <location>
        <begin position="115"/>
        <end position="136"/>
    </location>
</feature>
<evidence type="ECO:0000256" key="6">
    <source>
        <dbReference type="SAM" id="Phobius"/>
    </source>
</evidence>
<evidence type="ECO:0000313" key="9">
    <source>
        <dbReference type="Proteomes" id="UP000596387"/>
    </source>
</evidence>
<evidence type="ECO:0000256" key="3">
    <source>
        <dbReference type="ARBA" id="ARBA00022692"/>
    </source>
</evidence>
<evidence type="ECO:0000313" key="8">
    <source>
        <dbReference type="EMBL" id="QRF66644.1"/>
    </source>
</evidence>
<dbReference type="Pfam" id="PF09924">
    <property type="entry name" value="LPG_synthase_C"/>
    <property type="match status" value="1"/>
</dbReference>
<organism evidence="8 9">
    <name type="scientific">Ponticoccus alexandrii</name>
    <dbReference type="NCBI Taxonomy" id="1943633"/>
    <lineage>
        <taxon>Bacteria</taxon>
        <taxon>Pseudomonadati</taxon>
        <taxon>Pseudomonadota</taxon>
        <taxon>Alphaproteobacteria</taxon>
        <taxon>Rhodobacterales</taxon>
        <taxon>Roseobacteraceae</taxon>
        <taxon>Ponticoccus</taxon>
    </lineage>
</organism>
<proteinExistence type="predicted"/>
<evidence type="ECO:0000256" key="5">
    <source>
        <dbReference type="ARBA" id="ARBA00023136"/>
    </source>
</evidence>
<gene>
    <name evidence="8" type="ORF">GQA70_10190</name>
</gene>
<dbReference type="SUPFAM" id="SSF55729">
    <property type="entry name" value="Acyl-CoA N-acyltransferases (Nat)"/>
    <property type="match status" value="1"/>
</dbReference>
<reference evidence="8 9" key="1">
    <citation type="submission" date="2019-12" db="EMBL/GenBank/DDBJ databases">
        <title>Complete Genome Sequence of a Quorum-Sensing Bacterium,Rhodobacteraceae bacterium C31, Isolated from a marine microalgae symbiotic bacteria.</title>
        <authorList>
            <person name="Zhang Y."/>
        </authorList>
    </citation>
    <scope>NUCLEOTIDE SEQUENCE [LARGE SCALE GENOMIC DNA]</scope>
    <source>
        <strain evidence="8 9">C31</strain>
    </source>
</reference>
<feature type="transmembrane region" description="Helical" evidence="6">
    <location>
        <begin position="259"/>
        <end position="283"/>
    </location>
</feature>
<dbReference type="Proteomes" id="UP000596387">
    <property type="component" value="Chromosome"/>
</dbReference>
<evidence type="ECO:0000256" key="2">
    <source>
        <dbReference type="ARBA" id="ARBA00022475"/>
    </source>
</evidence>
<feature type="domain" description="Phosphatidylglycerol lysyltransferase C-terminal" evidence="7">
    <location>
        <begin position="341"/>
        <end position="560"/>
    </location>
</feature>
<evidence type="ECO:0000259" key="7">
    <source>
        <dbReference type="Pfam" id="PF09924"/>
    </source>
</evidence>
<dbReference type="InterPro" id="IPR051211">
    <property type="entry name" value="PG_lysyltransferase"/>
</dbReference>
<name>A0ABX7F943_9RHOB</name>
<protein>
    <submittedName>
        <fullName evidence="8">DUF2156 domain-containing protein</fullName>
    </submittedName>
</protein>
<dbReference type="PANTHER" id="PTHR34697:SF2">
    <property type="entry name" value="PHOSPHATIDYLGLYCEROL LYSYLTRANSFERASE"/>
    <property type="match status" value="1"/>
</dbReference>
<dbReference type="InterPro" id="IPR016181">
    <property type="entry name" value="Acyl_CoA_acyltransferase"/>
</dbReference>
<evidence type="ECO:0000256" key="4">
    <source>
        <dbReference type="ARBA" id="ARBA00022989"/>
    </source>
</evidence>
<feature type="transmembrane region" description="Helical" evidence="6">
    <location>
        <begin position="148"/>
        <end position="169"/>
    </location>
</feature>
<feature type="transmembrane region" description="Helical" evidence="6">
    <location>
        <begin position="189"/>
        <end position="208"/>
    </location>
</feature>
<accession>A0ABX7F943</accession>
<feature type="transmembrane region" description="Helical" evidence="6">
    <location>
        <begin position="82"/>
        <end position="103"/>
    </location>
</feature>
<sequence>MPDAVRRSLPLCGGLALAALLAVEVRALNWAEVSMAIGAIEGWRWVAALAATLVSFAAIGQYDVVAHRHYRTEMPERAARRAGMASIAVGQTTGFGPFVGAALRWRLMPDIGRTTLIRVTGFVTVTFFAVWGLLTLTLAAPVLFGLPALALLTFPLGAAGLAAVLFLFPQLTLFGHRIDLPSLPALTRLTGLAATDLVFAGLALWLLLPPEAAPALSLLIAAFALSLGLGMIGGTPGGVGPFELALVTVLPAAALPDLAAALIAFRLVYYAVPCLAGAGYALLAKPCRRRPVVIYPAPSCGPRAELAIAAQSDSRALNAGPARAAAIRTPQSLTLFLGAARGTLSPLLPELVAAARSENRTPVLYKLSARDAAHLRRLGWSVAVFAVDAMIDPRRFSLQGPDSRQLRRYLRKAEHGEVSVGRILTPDWEEMTAIHGAWEDLNGSERGVTMGRFCPLYLRDKPMFGAWHRGRLIAFISCVAGPRGWSLDLMRHEAAVPQGTMHALVHAMIVEAGHHQMQEVSLAALPHPGLPDWLRNRADSAGLARFKQAFAPRWKPLYMAAPSLPQLVLGAADIRRAILQPAPITRSTEEIWELDALFERVPGAQLDSQPDPAPVPLQRAG</sequence>
<keyword evidence="9" id="KW-1185">Reference proteome</keyword>
<keyword evidence="4 6" id="KW-1133">Transmembrane helix</keyword>
<comment type="subcellular location">
    <subcellularLocation>
        <location evidence="1">Cell membrane</location>
        <topology evidence="1">Multi-pass membrane protein</topology>
    </subcellularLocation>
</comment>
<dbReference type="EMBL" id="CP047166">
    <property type="protein sequence ID" value="QRF66644.1"/>
    <property type="molecule type" value="Genomic_DNA"/>
</dbReference>
<keyword evidence="5 6" id="KW-0472">Membrane</keyword>
<evidence type="ECO:0000256" key="1">
    <source>
        <dbReference type="ARBA" id="ARBA00004651"/>
    </source>
</evidence>